<name>A0ACB7HC52_MANES</name>
<organism evidence="1 2">
    <name type="scientific">Manihot esculenta</name>
    <name type="common">Cassava</name>
    <name type="synonym">Jatropha manihot</name>
    <dbReference type="NCBI Taxonomy" id="3983"/>
    <lineage>
        <taxon>Eukaryota</taxon>
        <taxon>Viridiplantae</taxon>
        <taxon>Streptophyta</taxon>
        <taxon>Embryophyta</taxon>
        <taxon>Tracheophyta</taxon>
        <taxon>Spermatophyta</taxon>
        <taxon>Magnoliopsida</taxon>
        <taxon>eudicotyledons</taxon>
        <taxon>Gunneridae</taxon>
        <taxon>Pentapetalae</taxon>
        <taxon>rosids</taxon>
        <taxon>fabids</taxon>
        <taxon>Malpighiales</taxon>
        <taxon>Euphorbiaceae</taxon>
        <taxon>Crotonoideae</taxon>
        <taxon>Manihoteae</taxon>
        <taxon>Manihot</taxon>
    </lineage>
</organism>
<evidence type="ECO:0000313" key="2">
    <source>
        <dbReference type="Proteomes" id="UP000091857"/>
    </source>
</evidence>
<dbReference type="EMBL" id="CM004393">
    <property type="protein sequence ID" value="KAG8650263.1"/>
    <property type="molecule type" value="Genomic_DNA"/>
</dbReference>
<comment type="caution">
    <text evidence="1">The sequence shown here is derived from an EMBL/GenBank/DDBJ whole genome shotgun (WGS) entry which is preliminary data.</text>
</comment>
<gene>
    <name evidence="1" type="ORF">MANES_07G020150v8</name>
</gene>
<protein>
    <submittedName>
        <fullName evidence="1">Uncharacterized protein</fullName>
    </submittedName>
</protein>
<evidence type="ECO:0000313" key="1">
    <source>
        <dbReference type="EMBL" id="KAG8650263.1"/>
    </source>
</evidence>
<accession>A0ACB7HC52</accession>
<proteinExistence type="predicted"/>
<reference evidence="2" key="1">
    <citation type="journal article" date="2016" name="Nat. Biotechnol.">
        <title>Sequencing wild and cultivated cassava and related species reveals extensive interspecific hybridization and genetic diversity.</title>
        <authorList>
            <person name="Bredeson J.V."/>
            <person name="Lyons J.B."/>
            <person name="Prochnik S.E."/>
            <person name="Wu G.A."/>
            <person name="Ha C.M."/>
            <person name="Edsinger-Gonzales E."/>
            <person name="Grimwood J."/>
            <person name="Schmutz J."/>
            <person name="Rabbi I.Y."/>
            <person name="Egesi C."/>
            <person name="Nauluvula P."/>
            <person name="Lebot V."/>
            <person name="Ndunguru J."/>
            <person name="Mkamilo G."/>
            <person name="Bart R.S."/>
            <person name="Setter T.L."/>
            <person name="Gleadow R.M."/>
            <person name="Kulakow P."/>
            <person name="Ferguson M.E."/>
            <person name="Rounsley S."/>
            <person name="Rokhsar D.S."/>
        </authorList>
    </citation>
    <scope>NUCLEOTIDE SEQUENCE [LARGE SCALE GENOMIC DNA]</scope>
    <source>
        <strain evidence="2">cv. AM560-2</strain>
    </source>
</reference>
<sequence length="127" mass="13780">MIKIFPSFRQKVASTATLSDPILRALPNVGEALFCLKTSRGGQFKAMATYKVKAITPDGEVEALEDADIDLPFSCRAGSCSSCAEKLVSGTVDQSEGNYLEDEQIEAGWALTYIAYPLSDIVFISFK</sequence>
<dbReference type="Proteomes" id="UP000091857">
    <property type="component" value="Chromosome 7"/>
</dbReference>
<keyword evidence="2" id="KW-1185">Reference proteome</keyword>